<keyword evidence="3" id="KW-1185">Reference proteome</keyword>
<feature type="chain" id="PRO_5023052872" evidence="1">
    <location>
        <begin position="17"/>
        <end position="92"/>
    </location>
</feature>
<dbReference type="EMBL" id="ML178820">
    <property type="protein sequence ID" value="TFL03339.1"/>
    <property type="molecule type" value="Genomic_DNA"/>
</dbReference>
<organism evidence="2 3">
    <name type="scientific">Pterulicium gracile</name>
    <dbReference type="NCBI Taxonomy" id="1884261"/>
    <lineage>
        <taxon>Eukaryota</taxon>
        <taxon>Fungi</taxon>
        <taxon>Dikarya</taxon>
        <taxon>Basidiomycota</taxon>
        <taxon>Agaricomycotina</taxon>
        <taxon>Agaricomycetes</taxon>
        <taxon>Agaricomycetidae</taxon>
        <taxon>Agaricales</taxon>
        <taxon>Pleurotineae</taxon>
        <taxon>Pterulaceae</taxon>
        <taxon>Pterulicium</taxon>
    </lineage>
</organism>
<feature type="signal peptide" evidence="1">
    <location>
        <begin position="1"/>
        <end position="16"/>
    </location>
</feature>
<accession>A0A5C3QST6</accession>
<protein>
    <submittedName>
        <fullName evidence="2">Uncharacterized protein</fullName>
    </submittedName>
</protein>
<evidence type="ECO:0000313" key="3">
    <source>
        <dbReference type="Proteomes" id="UP000305067"/>
    </source>
</evidence>
<name>A0A5C3QST6_9AGAR</name>
<reference evidence="2 3" key="1">
    <citation type="journal article" date="2019" name="Nat. Ecol. Evol.">
        <title>Megaphylogeny resolves global patterns of mushroom evolution.</title>
        <authorList>
            <person name="Varga T."/>
            <person name="Krizsan K."/>
            <person name="Foldi C."/>
            <person name="Dima B."/>
            <person name="Sanchez-Garcia M."/>
            <person name="Sanchez-Ramirez S."/>
            <person name="Szollosi G.J."/>
            <person name="Szarkandi J.G."/>
            <person name="Papp V."/>
            <person name="Albert L."/>
            <person name="Andreopoulos W."/>
            <person name="Angelini C."/>
            <person name="Antonin V."/>
            <person name="Barry K.W."/>
            <person name="Bougher N.L."/>
            <person name="Buchanan P."/>
            <person name="Buyck B."/>
            <person name="Bense V."/>
            <person name="Catcheside P."/>
            <person name="Chovatia M."/>
            <person name="Cooper J."/>
            <person name="Damon W."/>
            <person name="Desjardin D."/>
            <person name="Finy P."/>
            <person name="Geml J."/>
            <person name="Haridas S."/>
            <person name="Hughes K."/>
            <person name="Justo A."/>
            <person name="Karasinski D."/>
            <person name="Kautmanova I."/>
            <person name="Kiss B."/>
            <person name="Kocsube S."/>
            <person name="Kotiranta H."/>
            <person name="LaButti K.M."/>
            <person name="Lechner B.E."/>
            <person name="Liimatainen K."/>
            <person name="Lipzen A."/>
            <person name="Lukacs Z."/>
            <person name="Mihaltcheva S."/>
            <person name="Morgado L.N."/>
            <person name="Niskanen T."/>
            <person name="Noordeloos M.E."/>
            <person name="Ohm R.A."/>
            <person name="Ortiz-Santana B."/>
            <person name="Ovrebo C."/>
            <person name="Racz N."/>
            <person name="Riley R."/>
            <person name="Savchenko A."/>
            <person name="Shiryaev A."/>
            <person name="Soop K."/>
            <person name="Spirin V."/>
            <person name="Szebenyi C."/>
            <person name="Tomsovsky M."/>
            <person name="Tulloss R.E."/>
            <person name="Uehling J."/>
            <person name="Grigoriev I.V."/>
            <person name="Vagvolgyi C."/>
            <person name="Papp T."/>
            <person name="Martin F.M."/>
            <person name="Miettinen O."/>
            <person name="Hibbett D.S."/>
            <person name="Nagy L.G."/>
        </authorList>
    </citation>
    <scope>NUCLEOTIDE SEQUENCE [LARGE SCALE GENOMIC DNA]</scope>
    <source>
        <strain evidence="2 3">CBS 309.79</strain>
    </source>
</reference>
<sequence>MYVSCLFLTLFEIVNTTRLFNPSPYFCYFESMSHIFKALRSTTINVHGSTWSKRQMMATTASLGILIQMRSLMCICVKSSGVIHNLVAKLEE</sequence>
<dbReference type="AlphaFoldDB" id="A0A5C3QST6"/>
<dbReference type="Proteomes" id="UP000305067">
    <property type="component" value="Unassembled WGS sequence"/>
</dbReference>
<evidence type="ECO:0000256" key="1">
    <source>
        <dbReference type="SAM" id="SignalP"/>
    </source>
</evidence>
<proteinExistence type="predicted"/>
<gene>
    <name evidence="2" type="ORF">BDV98DRAFT_381767</name>
</gene>
<keyword evidence="1" id="KW-0732">Signal</keyword>
<evidence type="ECO:0000313" key="2">
    <source>
        <dbReference type="EMBL" id="TFL03339.1"/>
    </source>
</evidence>